<gene>
    <name evidence="1" type="ORF">BFGS077_002305</name>
</gene>
<comment type="caution">
    <text evidence="1">The sequence shown here is derived from an EMBL/GenBank/DDBJ whole genome shotgun (WGS) entry which is preliminary data.</text>
</comment>
<evidence type="ECO:0000313" key="1">
    <source>
        <dbReference type="EMBL" id="MDT6977030.1"/>
    </source>
</evidence>
<dbReference type="Proteomes" id="UP001258434">
    <property type="component" value="Unassembled WGS sequence"/>
</dbReference>
<dbReference type="AlphaFoldDB" id="A0ABD5FX03"/>
<organism evidence="1 2">
    <name type="scientific">Bacteroides fragilis</name>
    <dbReference type="NCBI Taxonomy" id="817"/>
    <lineage>
        <taxon>Bacteria</taxon>
        <taxon>Pseudomonadati</taxon>
        <taxon>Bacteroidota</taxon>
        <taxon>Bacteroidia</taxon>
        <taxon>Bacteroidales</taxon>
        <taxon>Bacteroidaceae</taxon>
        <taxon>Bacteroides</taxon>
    </lineage>
</organism>
<reference evidence="1 2" key="2">
    <citation type="submission" date="2023-08" db="EMBL/GenBank/DDBJ databases">
        <authorList>
            <person name="Du M."/>
            <person name="Liu C."/>
            <person name="Liu S.-J."/>
        </authorList>
    </citation>
    <scope>NUCLEOTIDE SEQUENCE [LARGE SCALE GENOMIC DNA]</scope>
    <source>
        <strain evidence="1 2">GS077</strain>
    </source>
</reference>
<reference evidence="2" key="1">
    <citation type="submission" date="2023-07" db="EMBL/GenBank/DDBJ databases">
        <title>A gut symbiont ubiquitin homologue binds and inactivates peptidyl-prolyl isomerase to mediate the interbacterial arms race in the human gut.</title>
        <authorList>
            <person name="Jiang K."/>
            <person name="Li W."/>
            <person name="Tong M."/>
            <person name="Xu J."/>
            <person name="Chen Z."/>
            <person name="Yang Y."/>
            <person name="Zang Y."/>
            <person name="Jiao X."/>
            <person name="Liu C."/>
            <person name="Lim B."/>
            <person name="Jiang X."/>
            <person name="Wang J."/>
            <person name="Wu D."/>
            <person name="Wang M."/>
            <person name="Liu S.-J."/>
            <person name="Shao F."/>
            <person name="Gao X."/>
        </authorList>
    </citation>
    <scope>NUCLEOTIDE SEQUENCE [LARGE SCALE GENOMIC DNA]</scope>
    <source>
        <strain evidence="2">GS077</strain>
    </source>
</reference>
<sequence length="41" mass="4830">MHETTTQYGTTQNGLVLIRLRDLTNKLKMYESFLMTKLLIL</sequence>
<dbReference type="EMBL" id="JAVFHL010000001">
    <property type="protein sequence ID" value="MDT6977030.1"/>
    <property type="molecule type" value="Genomic_DNA"/>
</dbReference>
<proteinExistence type="predicted"/>
<name>A0ABD5FX03_BACFG</name>
<evidence type="ECO:0000313" key="2">
    <source>
        <dbReference type="Proteomes" id="UP001258434"/>
    </source>
</evidence>
<protein>
    <submittedName>
        <fullName evidence="1">Uncharacterized protein</fullName>
    </submittedName>
</protein>
<accession>A0ABD5FX03</accession>